<evidence type="ECO:0000256" key="5">
    <source>
        <dbReference type="SAM" id="MobiDB-lite"/>
    </source>
</evidence>
<evidence type="ECO:0008006" key="9">
    <source>
        <dbReference type="Google" id="ProtNLM"/>
    </source>
</evidence>
<dbReference type="GO" id="GO:0071944">
    <property type="term" value="C:cell periphery"/>
    <property type="evidence" value="ECO:0007669"/>
    <property type="project" value="UniProtKB-ARBA"/>
</dbReference>
<feature type="compositionally biased region" description="Basic and acidic residues" evidence="5">
    <location>
        <begin position="204"/>
        <end position="213"/>
    </location>
</feature>
<comment type="subcellular location">
    <subcellularLocation>
        <location evidence="1">Membrane</location>
        <topology evidence="1">Single-pass membrane protein</topology>
    </subcellularLocation>
</comment>
<evidence type="ECO:0000256" key="4">
    <source>
        <dbReference type="ARBA" id="ARBA00023136"/>
    </source>
</evidence>
<dbReference type="Proteomes" id="UP001149165">
    <property type="component" value="Unassembled WGS sequence"/>
</dbReference>
<proteinExistence type="predicted"/>
<dbReference type="EMBL" id="JAPQKH010000003">
    <property type="protein sequence ID" value="KAJ5107905.1"/>
    <property type="molecule type" value="Genomic_DNA"/>
</dbReference>
<sequence length="238" mass="25456">MSYGSDYESYVCSENEGEEYQLEPYWSGISNPIAFPIYTGSNGVSTGTQYPPGYPTSTSTTQTDGTSTSSGSNTVSATSSGQTDATSSTSGPNSSGKSKPGAPIGAIVGGVVGGLVVASIFMAAIIFFIMRHRKHKQEQEQERHAGPGSQYYPPQQPKPGSDIRYNSMGSPPAQPATYPDLNGQRDVGNPDHTQNELHGQNTRFEFETRDNKPELGISRDQPQYELQGSSVMAIKPLS</sequence>
<protein>
    <recommendedName>
        <fullName evidence="9">Mid2 domain-containing protein</fullName>
    </recommendedName>
</protein>
<dbReference type="PANTHER" id="PTHR15549:SF30">
    <property type="entry name" value="MID2 DOMAIN-CONTAINING PROTEIN"/>
    <property type="match status" value="1"/>
</dbReference>
<evidence type="ECO:0000313" key="7">
    <source>
        <dbReference type="EMBL" id="KAJ5107905.1"/>
    </source>
</evidence>
<dbReference type="OrthoDB" id="4369112at2759"/>
<gene>
    <name evidence="7" type="ORF">N7456_004580</name>
</gene>
<dbReference type="GO" id="GO:0016020">
    <property type="term" value="C:membrane"/>
    <property type="evidence" value="ECO:0007669"/>
    <property type="project" value="UniProtKB-SubCell"/>
</dbReference>
<keyword evidence="2 6" id="KW-0812">Transmembrane</keyword>
<keyword evidence="3 6" id="KW-1133">Transmembrane helix</keyword>
<evidence type="ECO:0000256" key="6">
    <source>
        <dbReference type="SAM" id="Phobius"/>
    </source>
</evidence>
<dbReference type="PANTHER" id="PTHR15549">
    <property type="entry name" value="PAIRED IMMUNOGLOBULIN-LIKE TYPE 2 RECEPTOR"/>
    <property type="match status" value="1"/>
</dbReference>
<comment type="caution">
    <text evidence="7">The sequence shown here is derived from an EMBL/GenBank/DDBJ whole genome shotgun (WGS) entry which is preliminary data.</text>
</comment>
<evidence type="ECO:0000313" key="8">
    <source>
        <dbReference type="Proteomes" id="UP001149165"/>
    </source>
</evidence>
<evidence type="ECO:0000256" key="3">
    <source>
        <dbReference type="ARBA" id="ARBA00022989"/>
    </source>
</evidence>
<reference evidence="7" key="2">
    <citation type="journal article" date="2023" name="IMA Fungus">
        <title>Comparative genomic study of the Penicillium genus elucidates a diverse pangenome and 15 lateral gene transfer events.</title>
        <authorList>
            <person name="Petersen C."/>
            <person name="Sorensen T."/>
            <person name="Nielsen M.R."/>
            <person name="Sondergaard T.E."/>
            <person name="Sorensen J.L."/>
            <person name="Fitzpatrick D.A."/>
            <person name="Frisvad J.C."/>
            <person name="Nielsen K.L."/>
        </authorList>
    </citation>
    <scope>NUCLEOTIDE SEQUENCE</scope>
    <source>
        <strain evidence="7">IBT 30069</strain>
    </source>
</reference>
<dbReference type="AlphaFoldDB" id="A0A9W9FWU7"/>
<feature type="transmembrane region" description="Helical" evidence="6">
    <location>
        <begin position="104"/>
        <end position="129"/>
    </location>
</feature>
<dbReference type="InterPro" id="IPR051694">
    <property type="entry name" value="Immunoregulatory_rcpt-like"/>
</dbReference>
<keyword evidence="4 6" id="KW-0472">Membrane</keyword>
<reference evidence="7" key="1">
    <citation type="submission" date="2022-11" db="EMBL/GenBank/DDBJ databases">
        <authorList>
            <person name="Petersen C."/>
        </authorList>
    </citation>
    <scope>NUCLEOTIDE SEQUENCE</scope>
    <source>
        <strain evidence="7">IBT 30069</strain>
    </source>
</reference>
<name>A0A9W9FWU7_9EURO</name>
<accession>A0A9W9FWU7</accession>
<keyword evidence="8" id="KW-1185">Reference proteome</keyword>
<organism evidence="7 8">
    <name type="scientific">Penicillium angulare</name>
    <dbReference type="NCBI Taxonomy" id="116970"/>
    <lineage>
        <taxon>Eukaryota</taxon>
        <taxon>Fungi</taxon>
        <taxon>Dikarya</taxon>
        <taxon>Ascomycota</taxon>
        <taxon>Pezizomycotina</taxon>
        <taxon>Eurotiomycetes</taxon>
        <taxon>Eurotiomycetidae</taxon>
        <taxon>Eurotiales</taxon>
        <taxon>Aspergillaceae</taxon>
        <taxon>Penicillium</taxon>
    </lineage>
</organism>
<feature type="region of interest" description="Disordered" evidence="5">
    <location>
        <begin position="45"/>
        <end position="101"/>
    </location>
</feature>
<feature type="region of interest" description="Disordered" evidence="5">
    <location>
        <begin position="137"/>
        <end position="238"/>
    </location>
</feature>
<evidence type="ECO:0000256" key="2">
    <source>
        <dbReference type="ARBA" id="ARBA00022692"/>
    </source>
</evidence>
<evidence type="ECO:0000256" key="1">
    <source>
        <dbReference type="ARBA" id="ARBA00004167"/>
    </source>
</evidence>
<feature type="compositionally biased region" description="Polar residues" evidence="5">
    <location>
        <begin position="220"/>
        <end position="230"/>
    </location>
</feature>